<dbReference type="RefSeq" id="WP_047133608.1">
    <property type="nucleotide sequence ID" value="NZ_CZVI01000001.1"/>
</dbReference>
<dbReference type="NCBIfam" id="TIGR00012">
    <property type="entry name" value="L29"/>
    <property type="match status" value="1"/>
</dbReference>
<keyword evidence="3 5" id="KW-0687">Ribonucleoprotein</keyword>
<dbReference type="InterPro" id="IPR050063">
    <property type="entry name" value="Ribosomal_protein_uL29"/>
</dbReference>
<reference evidence="6 9" key="1">
    <citation type="submission" date="2015-11" db="EMBL/GenBank/DDBJ databases">
        <authorList>
            <person name="Varghese N."/>
        </authorList>
    </citation>
    <scope>NUCLEOTIDE SEQUENCE [LARGE SCALE GENOMIC DNA]</scope>
    <source>
        <strain evidence="6 9">JGI-8</strain>
    </source>
</reference>
<gene>
    <name evidence="5" type="primary">rpmC</name>
    <name evidence="7" type="ORF">JGI4_01993</name>
    <name evidence="6" type="ORF">JGI8_00047</name>
</gene>
<proteinExistence type="inferred from homology"/>
<evidence type="ECO:0000313" key="8">
    <source>
        <dbReference type="Proteomes" id="UP000182011"/>
    </source>
</evidence>
<dbReference type="EMBL" id="CZVI01000001">
    <property type="protein sequence ID" value="CUS76748.1"/>
    <property type="molecule type" value="Genomic_DNA"/>
</dbReference>
<accession>A0A0S4NB70</accession>
<dbReference type="InterPro" id="IPR001854">
    <property type="entry name" value="Ribosomal_uL29"/>
</dbReference>
<dbReference type="Gene3D" id="1.10.287.310">
    <property type="match status" value="1"/>
</dbReference>
<dbReference type="SUPFAM" id="SSF46561">
    <property type="entry name" value="Ribosomal protein L29 (L29p)"/>
    <property type="match status" value="1"/>
</dbReference>
<accession>A0A0P1MIH4</accession>
<sequence length="68" mass="8424">MKASEIRQLSDEEIKQRIKELEEELFNLRFQKALGQLEKPHRFKMIRKDIARMKTILRERELQRENKK</sequence>
<dbReference type="PANTHER" id="PTHR10916">
    <property type="entry name" value="60S RIBOSOMAL PROTEIN L35/50S RIBOSOMAL PROTEIN L29"/>
    <property type="match status" value="1"/>
</dbReference>
<organism evidence="7 8">
    <name type="scientific">Candidatus Kryptonium thompsonii</name>
    <dbReference type="NCBI Taxonomy" id="1633631"/>
    <lineage>
        <taxon>Bacteria</taxon>
        <taxon>Pseudomonadati</taxon>
        <taxon>Candidatus Kryptoniota</taxon>
        <taxon>Candidatus Kryptonium</taxon>
    </lineage>
</organism>
<dbReference type="HAMAP" id="MF_00374">
    <property type="entry name" value="Ribosomal_uL29"/>
    <property type="match status" value="1"/>
</dbReference>
<protein>
    <recommendedName>
        <fullName evidence="4 5">Large ribosomal subunit protein uL29</fullName>
    </recommendedName>
</protein>
<evidence type="ECO:0000313" key="9">
    <source>
        <dbReference type="Proteomes" id="UP000182200"/>
    </source>
</evidence>
<reference evidence="7 8" key="2">
    <citation type="submission" date="2015-11" db="EMBL/GenBank/DDBJ databases">
        <authorList>
            <person name="Zhang Y."/>
            <person name="Guo Z."/>
        </authorList>
    </citation>
    <scope>NUCLEOTIDE SEQUENCE [LARGE SCALE GENOMIC DNA]</scope>
    <source>
        <strain evidence="7">JGI-4</strain>
    </source>
</reference>
<accession>A0A0P1LNR8</accession>
<accession>A0A0P1MFR5</accession>
<dbReference type="STRING" id="1633631.GCA_001442925_01989"/>
<dbReference type="Pfam" id="PF00831">
    <property type="entry name" value="Ribosomal_L29"/>
    <property type="match status" value="1"/>
</dbReference>
<dbReference type="PANTHER" id="PTHR10916:SF0">
    <property type="entry name" value="LARGE RIBOSOMAL SUBUNIT PROTEIN UL29C"/>
    <property type="match status" value="1"/>
</dbReference>
<accession>A0A0P1L9L1</accession>
<dbReference type="CDD" id="cd00427">
    <property type="entry name" value="Ribosomal_L29_HIP"/>
    <property type="match status" value="1"/>
</dbReference>
<dbReference type="InterPro" id="IPR018254">
    <property type="entry name" value="Ribosomal_uL29_CS"/>
</dbReference>
<accession>A0A0P1P4T9</accession>
<evidence type="ECO:0000313" key="6">
    <source>
        <dbReference type="EMBL" id="CUS76748.1"/>
    </source>
</evidence>
<keyword evidence="9" id="KW-1185">Reference proteome</keyword>
<accession>A0A0P1LIR4</accession>
<dbReference type="PROSITE" id="PS00579">
    <property type="entry name" value="RIBOSOMAL_L29"/>
    <property type="match status" value="1"/>
</dbReference>
<evidence type="ECO:0000313" key="7">
    <source>
        <dbReference type="EMBL" id="CUU08104.1"/>
    </source>
</evidence>
<accession>A0A0P1M2N7</accession>
<dbReference type="Proteomes" id="UP000182200">
    <property type="component" value="Unassembled WGS sequence"/>
</dbReference>
<keyword evidence="2 5" id="KW-0689">Ribosomal protein</keyword>
<dbReference type="GO" id="GO:0022625">
    <property type="term" value="C:cytosolic large ribosomal subunit"/>
    <property type="evidence" value="ECO:0007669"/>
    <property type="project" value="TreeGrafter"/>
</dbReference>
<dbReference type="GO" id="GO:0006412">
    <property type="term" value="P:translation"/>
    <property type="evidence" value="ECO:0007669"/>
    <property type="project" value="UniProtKB-UniRule"/>
</dbReference>
<name>A0A0P1P4T9_9BACT</name>
<dbReference type="AlphaFoldDB" id="A0A0P1P4T9"/>
<evidence type="ECO:0000256" key="1">
    <source>
        <dbReference type="ARBA" id="ARBA00009254"/>
    </source>
</evidence>
<accession>A0A0P1L808</accession>
<dbReference type="EMBL" id="FAOP01000008">
    <property type="protein sequence ID" value="CUU08104.1"/>
    <property type="molecule type" value="Genomic_DNA"/>
</dbReference>
<comment type="similarity">
    <text evidence="1 5">Belongs to the universal ribosomal protein uL29 family.</text>
</comment>
<evidence type="ECO:0000256" key="2">
    <source>
        <dbReference type="ARBA" id="ARBA00022980"/>
    </source>
</evidence>
<evidence type="ECO:0000256" key="4">
    <source>
        <dbReference type="ARBA" id="ARBA00035204"/>
    </source>
</evidence>
<dbReference type="InterPro" id="IPR036049">
    <property type="entry name" value="Ribosomal_uL29_sf"/>
</dbReference>
<dbReference type="GO" id="GO:0003735">
    <property type="term" value="F:structural constituent of ribosome"/>
    <property type="evidence" value="ECO:0007669"/>
    <property type="project" value="InterPro"/>
</dbReference>
<dbReference type="OrthoDB" id="9815192at2"/>
<dbReference type="Proteomes" id="UP000182011">
    <property type="component" value="Unassembled WGS sequence"/>
</dbReference>
<evidence type="ECO:0000256" key="5">
    <source>
        <dbReference type="HAMAP-Rule" id="MF_00374"/>
    </source>
</evidence>
<evidence type="ECO:0000256" key="3">
    <source>
        <dbReference type="ARBA" id="ARBA00023274"/>
    </source>
</evidence>
<accession>A0A0P1MYQ9</accession>
<dbReference type="FunFam" id="1.10.287.310:FF:000001">
    <property type="entry name" value="50S ribosomal protein L29"/>
    <property type="match status" value="1"/>
</dbReference>